<dbReference type="SUPFAM" id="SSF103473">
    <property type="entry name" value="MFS general substrate transporter"/>
    <property type="match status" value="1"/>
</dbReference>
<feature type="transmembrane region" description="Helical" evidence="6">
    <location>
        <begin position="332"/>
        <end position="355"/>
    </location>
</feature>
<evidence type="ECO:0000256" key="2">
    <source>
        <dbReference type="ARBA" id="ARBA00022475"/>
    </source>
</evidence>
<organism evidence="8 9">
    <name type="scientific">Adlercreutzia faecimuris</name>
    <dbReference type="NCBI Taxonomy" id="2897341"/>
    <lineage>
        <taxon>Bacteria</taxon>
        <taxon>Bacillati</taxon>
        <taxon>Actinomycetota</taxon>
        <taxon>Coriobacteriia</taxon>
        <taxon>Eggerthellales</taxon>
        <taxon>Eggerthellaceae</taxon>
        <taxon>Adlercreutzia</taxon>
    </lineage>
</organism>
<dbReference type="InterPro" id="IPR020846">
    <property type="entry name" value="MFS_dom"/>
</dbReference>
<feature type="transmembrane region" description="Helical" evidence="6">
    <location>
        <begin position="107"/>
        <end position="125"/>
    </location>
</feature>
<dbReference type="PROSITE" id="PS50850">
    <property type="entry name" value="MFS"/>
    <property type="match status" value="1"/>
</dbReference>
<feature type="transmembrane region" description="Helical" evidence="6">
    <location>
        <begin position="45"/>
        <end position="65"/>
    </location>
</feature>
<feature type="transmembrane region" description="Helical" evidence="6">
    <location>
        <begin position="137"/>
        <end position="159"/>
    </location>
</feature>
<reference evidence="8" key="1">
    <citation type="submission" date="2021-11" db="EMBL/GenBank/DDBJ databases">
        <title>A Novel Adlercreutzia Species, isolated from a Allomyrina dichotoma larva feces.</title>
        <authorList>
            <person name="Suh M.K."/>
        </authorList>
    </citation>
    <scope>NUCLEOTIDE SEQUENCE</scope>
    <source>
        <strain evidence="8">JBNU-10</strain>
    </source>
</reference>
<feature type="transmembrane region" description="Helical" evidence="6">
    <location>
        <begin position="367"/>
        <end position="385"/>
    </location>
</feature>
<evidence type="ECO:0000256" key="3">
    <source>
        <dbReference type="ARBA" id="ARBA00022692"/>
    </source>
</evidence>
<dbReference type="EMBL" id="JAJMLW010000001">
    <property type="protein sequence ID" value="MCI2241130.1"/>
    <property type="molecule type" value="Genomic_DNA"/>
</dbReference>
<keyword evidence="2" id="KW-1003">Cell membrane</keyword>
<dbReference type="InterPro" id="IPR011701">
    <property type="entry name" value="MFS"/>
</dbReference>
<feature type="transmembrane region" description="Helical" evidence="6">
    <location>
        <begin position="301"/>
        <end position="320"/>
    </location>
</feature>
<sequence length="407" mass="42643">MNMKRAWTVALVTIFAGVALALVQNKVAPCMVTLQNAFGIDMASAGWLSSLFSLVGIIMAIPASIILNKLGPKKSGILALVCAIAGSLIGIFAGSVALLMASRVIEGIGVGLISVIGPSIIAMWFPEAKRGLPMSIWAVYQMGAQAVMFFLAGVLTTAFGWQGMWWFGLAACVVALVFYVICVKSPRPEDSYADVESPDVSIAEGMKSVPTWIMALVTFLFCMGCFGFVNWIATYWATVPSIGEGANMWVGYFSLAAVVAAIIMGTALNHIKNRKAFGAVALVLYGVVALFGMTLDNPTPLVVFTIVYGFMDAGFPCVLWTMTAQTVRRPELAGVATGVVCIGFNAGILVGPPLIGAVAESMGWTAAGWAIAACCLAAAVLLMFVRTYSAEEQGEPGAGAPAEAATE</sequence>
<evidence type="ECO:0000256" key="1">
    <source>
        <dbReference type="ARBA" id="ARBA00004651"/>
    </source>
</evidence>
<dbReference type="PANTHER" id="PTHR43124">
    <property type="entry name" value="PURINE EFFLUX PUMP PBUE"/>
    <property type="match status" value="1"/>
</dbReference>
<dbReference type="CDD" id="cd06174">
    <property type="entry name" value="MFS"/>
    <property type="match status" value="1"/>
</dbReference>
<feature type="transmembrane region" description="Helical" evidence="6">
    <location>
        <begin position="276"/>
        <end position="295"/>
    </location>
</feature>
<evidence type="ECO:0000313" key="8">
    <source>
        <dbReference type="EMBL" id="MCI2241130.1"/>
    </source>
</evidence>
<dbReference type="RefSeq" id="WP_242162976.1">
    <property type="nucleotide sequence ID" value="NZ_JAJMLW010000001.1"/>
</dbReference>
<dbReference type="InterPro" id="IPR050189">
    <property type="entry name" value="MFS_Efflux_Transporters"/>
</dbReference>
<keyword evidence="9" id="KW-1185">Reference proteome</keyword>
<keyword evidence="3 6" id="KW-0812">Transmembrane</keyword>
<evidence type="ECO:0000256" key="4">
    <source>
        <dbReference type="ARBA" id="ARBA00022989"/>
    </source>
</evidence>
<keyword evidence="4 6" id="KW-1133">Transmembrane helix</keyword>
<keyword evidence="5 6" id="KW-0472">Membrane</keyword>
<dbReference type="Pfam" id="PF07690">
    <property type="entry name" value="MFS_1"/>
    <property type="match status" value="2"/>
</dbReference>
<feature type="transmembrane region" description="Helical" evidence="6">
    <location>
        <begin position="77"/>
        <end position="101"/>
    </location>
</feature>
<feature type="domain" description="Major facilitator superfamily (MFS) profile" evidence="7">
    <location>
        <begin position="5"/>
        <end position="390"/>
    </location>
</feature>
<comment type="subcellular location">
    <subcellularLocation>
        <location evidence="1">Cell membrane</location>
        <topology evidence="1">Multi-pass membrane protein</topology>
    </subcellularLocation>
</comment>
<evidence type="ECO:0000259" key="7">
    <source>
        <dbReference type="PROSITE" id="PS50850"/>
    </source>
</evidence>
<dbReference type="Gene3D" id="1.20.1250.20">
    <property type="entry name" value="MFS general substrate transporter like domains"/>
    <property type="match status" value="2"/>
</dbReference>
<gene>
    <name evidence="8" type="ORF">LPT13_02035</name>
</gene>
<evidence type="ECO:0000256" key="6">
    <source>
        <dbReference type="SAM" id="Phobius"/>
    </source>
</evidence>
<dbReference type="InterPro" id="IPR036259">
    <property type="entry name" value="MFS_trans_sf"/>
</dbReference>
<name>A0ABS9WEB1_9ACTN</name>
<evidence type="ECO:0000256" key="5">
    <source>
        <dbReference type="ARBA" id="ARBA00023136"/>
    </source>
</evidence>
<evidence type="ECO:0000313" key="9">
    <source>
        <dbReference type="Proteomes" id="UP001430755"/>
    </source>
</evidence>
<proteinExistence type="predicted"/>
<feature type="transmembrane region" description="Helical" evidence="6">
    <location>
        <begin position="165"/>
        <end position="183"/>
    </location>
</feature>
<accession>A0ABS9WEB1</accession>
<dbReference type="PANTHER" id="PTHR43124:SF3">
    <property type="entry name" value="CHLORAMPHENICOL EFFLUX PUMP RV0191"/>
    <property type="match status" value="1"/>
</dbReference>
<dbReference type="Proteomes" id="UP001430755">
    <property type="component" value="Unassembled WGS sequence"/>
</dbReference>
<protein>
    <submittedName>
        <fullName evidence="8">MFS transporter</fullName>
    </submittedName>
</protein>
<feature type="transmembrane region" description="Helical" evidence="6">
    <location>
        <begin position="212"/>
        <end position="237"/>
    </location>
</feature>
<comment type="caution">
    <text evidence="8">The sequence shown here is derived from an EMBL/GenBank/DDBJ whole genome shotgun (WGS) entry which is preliminary data.</text>
</comment>
<feature type="transmembrane region" description="Helical" evidence="6">
    <location>
        <begin position="249"/>
        <end position="269"/>
    </location>
</feature>